<dbReference type="AlphaFoldDB" id="A0A7J8S4F2"/>
<sequence>MFLSPEWIQQFKHTIHSALLLMVDANLSYPTLEVACRQAGDCLVGGMFASFSTSLDVM</sequence>
<protein>
    <submittedName>
        <fullName evidence="1">Uncharacterized protein</fullName>
    </submittedName>
</protein>
<organism evidence="1 2">
    <name type="scientific">Gossypium davidsonii</name>
    <name type="common">Davidson's cotton</name>
    <name type="synonym">Gossypium klotzschianum subsp. davidsonii</name>
    <dbReference type="NCBI Taxonomy" id="34287"/>
    <lineage>
        <taxon>Eukaryota</taxon>
        <taxon>Viridiplantae</taxon>
        <taxon>Streptophyta</taxon>
        <taxon>Embryophyta</taxon>
        <taxon>Tracheophyta</taxon>
        <taxon>Spermatophyta</taxon>
        <taxon>Magnoliopsida</taxon>
        <taxon>eudicotyledons</taxon>
        <taxon>Gunneridae</taxon>
        <taxon>Pentapetalae</taxon>
        <taxon>rosids</taxon>
        <taxon>malvids</taxon>
        <taxon>Malvales</taxon>
        <taxon>Malvaceae</taxon>
        <taxon>Malvoideae</taxon>
        <taxon>Gossypium</taxon>
    </lineage>
</organism>
<gene>
    <name evidence="1" type="ORF">Godav_006566</name>
</gene>
<reference evidence="1 2" key="1">
    <citation type="journal article" date="2019" name="Genome Biol. Evol.">
        <title>Insights into the evolution of the New World diploid cottons (Gossypium, subgenus Houzingenia) based on genome sequencing.</title>
        <authorList>
            <person name="Grover C.E."/>
            <person name="Arick M.A. 2nd"/>
            <person name="Thrash A."/>
            <person name="Conover J.L."/>
            <person name="Sanders W.S."/>
            <person name="Peterson D.G."/>
            <person name="Frelichowski J.E."/>
            <person name="Scheffler J.A."/>
            <person name="Scheffler B.E."/>
            <person name="Wendel J.F."/>
        </authorList>
    </citation>
    <scope>NUCLEOTIDE SEQUENCE [LARGE SCALE GENOMIC DNA]</scope>
    <source>
        <strain evidence="1">27</strain>
        <tissue evidence="1">Leaf</tissue>
    </source>
</reference>
<evidence type="ECO:0000313" key="1">
    <source>
        <dbReference type="EMBL" id="MBA0620899.1"/>
    </source>
</evidence>
<evidence type="ECO:0000313" key="2">
    <source>
        <dbReference type="Proteomes" id="UP000593561"/>
    </source>
</evidence>
<name>A0A7J8S4F2_GOSDV</name>
<dbReference type="Proteomes" id="UP000593561">
    <property type="component" value="Unassembled WGS sequence"/>
</dbReference>
<comment type="caution">
    <text evidence="1">The sequence shown here is derived from an EMBL/GenBank/DDBJ whole genome shotgun (WGS) entry which is preliminary data.</text>
</comment>
<keyword evidence="2" id="KW-1185">Reference proteome</keyword>
<accession>A0A7J8S4F2</accession>
<proteinExistence type="predicted"/>
<dbReference type="EMBL" id="JABFAC010000008">
    <property type="protein sequence ID" value="MBA0620899.1"/>
    <property type="molecule type" value="Genomic_DNA"/>
</dbReference>